<keyword evidence="6 7" id="KW-0742">SOS response</keyword>
<evidence type="ECO:0000259" key="10">
    <source>
        <dbReference type="PROSITE" id="PS50165"/>
    </source>
</evidence>
<dbReference type="GO" id="GO:0009381">
    <property type="term" value="F:excinuclease ABC activity"/>
    <property type="evidence" value="ECO:0007669"/>
    <property type="project" value="UniProtKB-UniRule"/>
</dbReference>
<dbReference type="CDD" id="cd10434">
    <property type="entry name" value="GIY-YIG_UvrC_Cho"/>
    <property type="match status" value="1"/>
</dbReference>
<dbReference type="InterPro" id="IPR004791">
    <property type="entry name" value="UvrC"/>
</dbReference>
<feature type="domain" description="UvrC family homology region profile" evidence="10">
    <location>
        <begin position="257"/>
        <end position="474"/>
    </location>
</feature>
<evidence type="ECO:0000313" key="11">
    <source>
        <dbReference type="EMBL" id="PKQ70725.1"/>
    </source>
</evidence>
<dbReference type="SUPFAM" id="SSF82771">
    <property type="entry name" value="GIY-YIG endonuclease"/>
    <property type="match status" value="1"/>
</dbReference>
<dbReference type="GO" id="GO:0005737">
    <property type="term" value="C:cytoplasm"/>
    <property type="evidence" value="ECO:0007669"/>
    <property type="project" value="UniProtKB-SubCell"/>
</dbReference>
<keyword evidence="2 7" id="KW-0227">DNA damage</keyword>
<keyword evidence="12" id="KW-1185">Reference proteome</keyword>
<keyword evidence="1 7" id="KW-0963">Cytoplasm</keyword>
<dbReference type="Pfam" id="PF08459">
    <property type="entry name" value="UvrC_RNaseH_dom"/>
    <property type="match status" value="1"/>
</dbReference>
<dbReference type="GO" id="GO:0009432">
    <property type="term" value="P:SOS response"/>
    <property type="evidence" value="ECO:0007669"/>
    <property type="project" value="UniProtKB-UniRule"/>
</dbReference>
<keyword evidence="5 7" id="KW-0234">DNA repair</keyword>
<organism evidence="11 12">
    <name type="scientific">Raineya orbicola</name>
    <dbReference type="NCBI Taxonomy" id="2016530"/>
    <lineage>
        <taxon>Bacteria</taxon>
        <taxon>Pseudomonadati</taxon>
        <taxon>Bacteroidota</taxon>
        <taxon>Cytophagia</taxon>
        <taxon>Cytophagales</taxon>
        <taxon>Raineyaceae</taxon>
        <taxon>Raineya</taxon>
    </lineage>
</organism>
<feature type="coiled-coil region" evidence="8">
    <location>
        <begin position="191"/>
        <end position="229"/>
    </location>
</feature>
<keyword evidence="8" id="KW-0175">Coiled coil</keyword>
<evidence type="ECO:0000256" key="1">
    <source>
        <dbReference type="ARBA" id="ARBA00022490"/>
    </source>
</evidence>
<dbReference type="EMBL" id="NKXO01000003">
    <property type="protein sequence ID" value="PKQ70725.1"/>
    <property type="molecule type" value="Genomic_DNA"/>
</dbReference>
<dbReference type="SMART" id="SM00465">
    <property type="entry name" value="GIYc"/>
    <property type="match status" value="1"/>
</dbReference>
<comment type="caution">
    <text evidence="11">The sequence shown here is derived from an EMBL/GenBank/DDBJ whole genome shotgun (WGS) entry which is preliminary data.</text>
</comment>
<evidence type="ECO:0000256" key="4">
    <source>
        <dbReference type="ARBA" id="ARBA00022881"/>
    </source>
</evidence>
<dbReference type="PANTHER" id="PTHR30562">
    <property type="entry name" value="UVRC/OXIDOREDUCTASE"/>
    <property type="match status" value="1"/>
</dbReference>
<feature type="domain" description="GIY-YIG" evidence="9">
    <location>
        <begin position="13"/>
        <end position="92"/>
    </location>
</feature>
<evidence type="ECO:0000313" key="12">
    <source>
        <dbReference type="Proteomes" id="UP000233387"/>
    </source>
</evidence>
<protein>
    <recommendedName>
        <fullName evidence="7">UvrABC system protein C</fullName>
        <shortName evidence="7">Protein UvrC</shortName>
    </recommendedName>
    <alternativeName>
        <fullName evidence="7">Excinuclease ABC subunit C</fullName>
    </alternativeName>
</protein>
<comment type="subunit">
    <text evidence="7">Interacts with UvrB in an incision complex.</text>
</comment>
<dbReference type="PANTHER" id="PTHR30562:SF1">
    <property type="entry name" value="UVRABC SYSTEM PROTEIN C"/>
    <property type="match status" value="1"/>
</dbReference>
<gene>
    <name evidence="7" type="primary">uvrC</name>
    <name evidence="11" type="ORF">Rain11_0262</name>
</gene>
<comment type="function">
    <text evidence="7">The UvrABC repair system catalyzes the recognition and processing of DNA lesions. UvrC both incises the 5' and 3' sides of the lesion. The N-terminal half is responsible for the 3' incision and the C-terminal half is responsible for the 5' incision.</text>
</comment>
<evidence type="ECO:0000259" key="9">
    <source>
        <dbReference type="PROSITE" id="PS50164"/>
    </source>
</evidence>
<dbReference type="Pfam" id="PF01541">
    <property type="entry name" value="GIY-YIG"/>
    <property type="match status" value="1"/>
</dbReference>
<dbReference type="HAMAP" id="MF_00203">
    <property type="entry name" value="UvrC"/>
    <property type="match status" value="1"/>
</dbReference>
<evidence type="ECO:0000256" key="6">
    <source>
        <dbReference type="ARBA" id="ARBA00023236"/>
    </source>
</evidence>
<dbReference type="Proteomes" id="UP000233387">
    <property type="component" value="Unassembled WGS sequence"/>
</dbReference>
<keyword evidence="4 7" id="KW-0267">Excision nuclease</keyword>
<dbReference type="InterPro" id="IPR010994">
    <property type="entry name" value="RuvA_2-like"/>
</dbReference>
<dbReference type="InterPro" id="IPR001162">
    <property type="entry name" value="UvrC_RNase_H_dom"/>
</dbReference>
<keyword evidence="3 7" id="KW-0228">DNA excision</keyword>
<dbReference type="InterPro" id="IPR047296">
    <property type="entry name" value="GIY-YIG_UvrC_Cho"/>
</dbReference>
<sequence length="601" mass="69592">MKDFKEILSELPQEAGIYKFFDANNAIIYVGKAKNLKNRVSSYFTNLQNHNRKTQRLISQIHRIEYVVVNSELDALLLENALIKEFQPKYNILLKDDKTYPYICITNEPFPKVISTRRLEREKGTYFGPYTNVRAMNELLELIRRLYTIRTCPYHLSQENIAQRKFKACLEFHIKNCKAPCEGLQSEANYLEDVEQIKKILKGNIKAVKEKLEQEMLAYAAELAFEKAQECKVKIELLQIFQEKSQVVNPNITDVMVLTITTDEENAFINFLDIQNGTILHTENQQIEKKLDETAEEIALLAILNLQEKYNSPAKEVIINIAIAENPTDLRFFTPQVGEKKKLLDLSLKNLYFAQKEHLRKQTERKQKSLESTQRILETLQKDLRLQDLPVHIECFDNSNIQGTTPVAAMVCFLNGKPSKRNYRHFNIKTVEGANDFASMYEIVFRRYKRLLEEKQPLPQLVIVDGGKGQLSAACKALQDLEIYGKMAIIGIAKKLEEIYFPDDELPLHLSKKSESLRLIQQIRDETHRFAITFHREKRSKKAFESELESIKGIGEKTMQKLLGHFKSLANIKQARFEEIASVAGKKVAELLWNSLQQKEN</sequence>
<dbReference type="OrthoDB" id="9804933at2"/>
<dbReference type="PROSITE" id="PS50164">
    <property type="entry name" value="GIY_YIG"/>
    <property type="match status" value="1"/>
</dbReference>
<dbReference type="SUPFAM" id="SSF46600">
    <property type="entry name" value="C-terminal UvrC-binding domain of UvrB"/>
    <property type="match status" value="1"/>
</dbReference>
<dbReference type="NCBIfam" id="TIGR00194">
    <property type="entry name" value="uvrC"/>
    <property type="match status" value="1"/>
</dbReference>
<evidence type="ECO:0000256" key="8">
    <source>
        <dbReference type="SAM" id="Coils"/>
    </source>
</evidence>
<dbReference type="InterPro" id="IPR035901">
    <property type="entry name" value="GIY-YIG_endonuc_sf"/>
</dbReference>
<dbReference type="RefSeq" id="WP_101357528.1">
    <property type="nucleotide sequence ID" value="NZ_NKXO01000003.1"/>
</dbReference>
<comment type="similarity">
    <text evidence="7">Belongs to the UvrC family.</text>
</comment>
<name>A0A2N3IK60_9BACT</name>
<evidence type="ECO:0000256" key="2">
    <source>
        <dbReference type="ARBA" id="ARBA00022763"/>
    </source>
</evidence>
<dbReference type="Gene3D" id="3.30.420.340">
    <property type="entry name" value="UvrC, RNAse H endonuclease domain"/>
    <property type="match status" value="1"/>
</dbReference>
<dbReference type="Gene3D" id="1.10.150.20">
    <property type="entry name" value="5' to 3' exonuclease, C-terminal subdomain"/>
    <property type="match status" value="1"/>
</dbReference>
<dbReference type="InterPro" id="IPR050066">
    <property type="entry name" value="UvrABC_protein_C"/>
</dbReference>
<reference evidence="11 12" key="1">
    <citation type="submission" date="2017-06" db="EMBL/GenBank/DDBJ databases">
        <title>Raineya orbicola gen. nov., sp. nov. a slightly thermophilic bacterium of the phylum Bacteroidetes and the description of Raineyaceae fam. nov.</title>
        <authorList>
            <person name="Albuquerque L."/>
            <person name="Polonia A.R.M."/>
            <person name="Barroso C."/>
            <person name="Froufe H.J.C."/>
            <person name="Lage O."/>
            <person name="Lobo-Da-Cunha A."/>
            <person name="Egas C."/>
            <person name="Da Costa M.S."/>
        </authorList>
    </citation>
    <scope>NUCLEOTIDE SEQUENCE [LARGE SCALE GENOMIC DNA]</scope>
    <source>
        <strain evidence="11 12">SPSPC-11</strain>
    </source>
</reference>
<comment type="subcellular location">
    <subcellularLocation>
        <location evidence="7">Cytoplasm</location>
    </subcellularLocation>
</comment>
<dbReference type="PROSITE" id="PS50165">
    <property type="entry name" value="UVRC"/>
    <property type="match status" value="1"/>
</dbReference>
<evidence type="ECO:0000256" key="3">
    <source>
        <dbReference type="ARBA" id="ARBA00022769"/>
    </source>
</evidence>
<proteinExistence type="inferred from homology"/>
<dbReference type="GO" id="GO:0009380">
    <property type="term" value="C:excinuclease repair complex"/>
    <property type="evidence" value="ECO:0007669"/>
    <property type="project" value="InterPro"/>
</dbReference>
<dbReference type="Gene3D" id="3.40.1440.10">
    <property type="entry name" value="GIY-YIG endonuclease"/>
    <property type="match status" value="1"/>
</dbReference>
<dbReference type="InterPro" id="IPR038476">
    <property type="entry name" value="UvrC_RNase_H_dom_sf"/>
</dbReference>
<dbReference type="Pfam" id="PF14520">
    <property type="entry name" value="HHH_5"/>
    <property type="match status" value="1"/>
</dbReference>
<dbReference type="Pfam" id="PF22920">
    <property type="entry name" value="UvrC_RNaseH"/>
    <property type="match status" value="1"/>
</dbReference>
<dbReference type="InterPro" id="IPR036876">
    <property type="entry name" value="UVR_dom_sf"/>
</dbReference>
<evidence type="ECO:0000256" key="5">
    <source>
        <dbReference type="ARBA" id="ARBA00023204"/>
    </source>
</evidence>
<dbReference type="GO" id="GO:0006289">
    <property type="term" value="P:nucleotide-excision repair"/>
    <property type="evidence" value="ECO:0007669"/>
    <property type="project" value="UniProtKB-UniRule"/>
</dbReference>
<dbReference type="AlphaFoldDB" id="A0A2N3IK60"/>
<evidence type="ECO:0000256" key="7">
    <source>
        <dbReference type="HAMAP-Rule" id="MF_00203"/>
    </source>
</evidence>
<dbReference type="FunFam" id="3.40.1440.10:FF:000001">
    <property type="entry name" value="UvrABC system protein C"/>
    <property type="match status" value="1"/>
</dbReference>
<dbReference type="SUPFAM" id="SSF47781">
    <property type="entry name" value="RuvA domain 2-like"/>
    <property type="match status" value="1"/>
</dbReference>
<accession>A0A2N3IK60</accession>
<dbReference type="InterPro" id="IPR000305">
    <property type="entry name" value="GIY-YIG_endonuc"/>
</dbReference>
<dbReference type="GO" id="GO:0003677">
    <property type="term" value="F:DNA binding"/>
    <property type="evidence" value="ECO:0007669"/>
    <property type="project" value="UniProtKB-UniRule"/>
</dbReference>